<feature type="transmembrane region" description="Helical" evidence="1">
    <location>
        <begin position="35"/>
        <end position="59"/>
    </location>
</feature>
<proteinExistence type="predicted"/>
<keyword evidence="3" id="KW-1185">Reference proteome</keyword>
<dbReference type="AlphaFoldDB" id="A0A7V9A598"/>
<keyword evidence="1" id="KW-0812">Transmembrane</keyword>
<keyword evidence="1" id="KW-1133">Transmembrane helix</keyword>
<protein>
    <submittedName>
        <fullName evidence="2">Uncharacterized protein</fullName>
    </submittedName>
</protein>
<dbReference type="EMBL" id="JABRWO010000001">
    <property type="protein sequence ID" value="MBA2113120.1"/>
    <property type="molecule type" value="Genomic_DNA"/>
</dbReference>
<feature type="transmembrane region" description="Helical" evidence="1">
    <location>
        <begin position="9"/>
        <end position="29"/>
    </location>
</feature>
<gene>
    <name evidence="2" type="ORF">HOV93_02680</name>
</gene>
<organism evidence="2 3">
    <name type="scientific">Bremerella alba</name>
    <dbReference type="NCBI Taxonomy" id="980252"/>
    <lineage>
        <taxon>Bacteria</taxon>
        <taxon>Pseudomonadati</taxon>
        <taxon>Planctomycetota</taxon>
        <taxon>Planctomycetia</taxon>
        <taxon>Pirellulales</taxon>
        <taxon>Pirellulaceae</taxon>
        <taxon>Bremerella</taxon>
    </lineage>
</organism>
<name>A0A7V9A598_9BACT</name>
<comment type="caution">
    <text evidence="2">The sequence shown here is derived from an EMBL/GenBank/DDBJ whole genome shotgun (WGS) entry which is preliminary data.</text>
</comment>
<evidence type="ECO:0000256" key="1">
    <source>
        <dbReference type="SAM" id="Phobius"/>
    </source>
</evidence>
<keyword evidence="1" id="KW-0472">Membrane</keyword>
<evidence type="ECO:0000313" key="3">
    <source>
        <dbReference type="Proteomes" id="UP000551616"/>
    </source>
</evidence>
<dbReference type="Proteomes" id="UP000551616">
    <property type="component" value="Unassembled WGS sequence"/>
</dbReference>
<evidence type="ECO:0000313" key="2">
    <source>
        <dbReference type="EMBL" id="MBA2113120.1"/>
    </source>
</evidence>
<dbReference type="RefSeq" id="WP_235989664.1">
    <property type="nucleotide sequence ID" value="NZ_JABRWO010000001.1"/>
</dbReference>
<reference evidence="2 3" key="1">
    <citation type="submission" date="2020-05" db="EMBL/GenBank/DDBJ databases">
        <title>Bremerella alba sp. nov., a novel planctomycete isolated from the surface of the macroalga Fucus spiralis.</title>
        <authorList>
            <person name="Godinho O."/>
            <person name="Botelho R."/>
            <person name="Albuquerque L."/>
            <person name="Wiegand S."/>
            <person name="Da Costa M.S."/>
            <person name="Lobo-Da-Cunha A."/>
            <person name="Jogler C."/>
            <person name="Lage O.M."/>
        </authorList>
    </citation>
    <scope>NUCLEOTIDE SEQUENCE [LARGE SCALE GENOMIC DNA]</scope>
    <source>
        <strain evidence="2 3">FF15</strain>
    </source>
</reference>
<sequence length="90" mass="10059">MADLKSPTLIYLKGVLFFVLGLFAAGLLLARVGDWLIALLLALAIWAFCRAYYFAFYVIEHYVDPGYKFAGLGDFAGYLWSKGVHSRSKS</sequence>
<accession>A0A7V9A598</accession>